<proteinExistence type="predicted"/>
<dbReference type="InParanoid" id="A0A067N830"/>
<name>A0A067N830_BOTB1</name>
<evidence type="ECO:0000313" key="3">
    <source>
        <dbReference type="Proteomes" id="UP000027195"/>
    </source>
</evidence>
<gene>
    <name evidence="2" type="ORF">BOTBODRAFT_392526</name>
</gene>
<feature type="region of interest" description="Disordered" evidence="1">
    <location>
        <begin position="67"/>
        <end position="161"/>
    </location>
</feature>
<feature type="compositionally biased region" description="Pro residues" evidence="1">
    <location>
        <begin position="35"/>
        <end position="51"/>
    </location>
</feature>
<sequence length="161" mass="17146">MPVRSSTTPAPFRDSPPPPMPVRSSTIPAPFRDSPTPPLLFAPAPSAPAPLPHVEFGVHSLRGKLYAADREAAGSTSHRSRSRSSPSDRSIPSPRAESLPSLGHGGSKAASDRRPVTGVEYQFGNGHTHGHEYTHAQAHGHGHGKTSTDNPLEGNRVWFSQ</sequence>
<reference evidence="3" key="1">
    <citation type="journal article" date="2014" name="Proc. Natl. Acad. Sci. U.S.A.">
        <title>Extensive sampling of basidiomycete genomes demonstrates inadequacy of the white-rot/brown-rot paradigm for wood decay fungi.</title>
        <authorList>
            <person name="Riley R."/>
            <person name="Salamov A.A."/>
            <person name="Brown D.W."/>
            <person name="Nagy L.G."/>
            <person name="Floudas D."/>
            <person name="Held B.W."/>
            <person name="Levasseur A."/>
            <person name="Lombard V."/>
            <person name="Morin E."/>
            <person name="Otillar R."/>
            <person name="Lindquist E.A."/>
            <person name="Sun H."/>
            <person name="LaButti K.M."/>
            <person name="Schmutz J."/>
            <person name="Jabbour D."/>
            <person name="Luo H."/>
            <person name="Baker S.E."/>
            <person name="Pisabarro A.G."/>
            <person name="Walton J.D."/>
            <person name="Blanchette R.A."/>
            <person name="Henrissat B."/>
            <person name="Martin F."/>
            <person name="Cullen D."/>
            <person name="Hibbett D.S."/>
            <person name="Grigoriev I.V."/>
        </authorList>
    </citation>
    <scope>NUCLEOTIDE SEQUENCE [LARGE SCALE GENOMIC DNA]</scope>
    <source>
        <strain evidence="3">FD-172 SS1</strain>
    </source>
</reference>
<organism evidence="2 3">
    <name type="scientific">Botryobasidium botryosum (strain FD-172 SS1)</name>
    <dbReference type="NCBI Taxonomy" id="930990"/>
    <lineage>
        <taxon>Eukaryota</taxon>
        <taxon>Fungi</taxon>
        <taxon>Dikarya</taxon>
        <taxon>Basidiomycota</taxon>
        <taxon>Agaricomycotina</taxon>
        <taxon>Agaricomycetes</taxon>
        <taxon>Cantharellales</taxon>
        <taxon>Botryobasidiaceae</taxon>
        <taxon>Botryobasidium</taxon>
    </lineage>
</organism>
<dbReference type="AlphaFoldDB" id="A0A067N830"/>
<feature type="compositionally biased region" description="Low complexity" evidence="1">
    <location>
        <begin position="83"/>
        <end position="95"/>
    </location>
</feature>
<dbReference type="HOGENOM" id="CLU_1643428_0_0_1"/>
<dbReference type="Proteomes" id="UP000027195">
    <property type="component" value="Unassembled WGS sequence"/>
</dbReference>
<feature type="region of interest" description="Disordered" evidence="1">
    <location>
        <begin position="1"/>
        <end position="54"/>
    </location>
</feature>
<accession>A0A067N830</accession>
<protein>
    <submittedName>
        <fullName evidence="2">Uncharacterized protein</fullName>
    </submittedName>
</protein>
<evidence type="ECO:0000313" key="2">
    <source>
        <dbReference type="EMBL" id="KDQ20272.1"/>
    </source>
</evidence>
<keyword evidence="3" id="KW-1185">Reference proteome</keyword>
<dbReference type="EMBL" id="KL198018">
    <property type="protein sequence ID" value="KDQ20272.1"/>
    <property type="molecule type" value="Genomic_DNA"/>
</dbReference>
<evidence type="ECO:0000256" key="1">
    <source>
        <dbReference type="SAM" id="MobiDB-lite"/>
    </source>
</evidence>